<protein>
    <submittedName>
        <fullName evidence="9">Uncharacterized protein</fullName>
    </submittedName>
</protein>
<feature type="domain" description="B box-type" evidence="7">
    <location>
        <begin position="93"/>
        <end position="134"/>
    </location>
</feature>
<keyword evidence="1" id="KW-0479">Metal-binding</keyword>
<dbReference type="Pfam" id="PF13445">
    <property type="entry name" value="zf-RING_UBOX"/>
    <property type="match status" value="1"/>
</dbReference>
<dbReference type="AlphaFoldDB" id="A0AAR2M168"/>
<dbReference type="PANTHER" id="PTHR24103">
    <property type="entry name" value="E3 UBIQUITIN-PROTEIN LIGASE TRIM"/>
    <property type="match status" value="1"/>
</dbReference>
<dbReference type="SMART" id="SM00449">
    <property type="entry name" value="SPRY"/>
    <property type="match status" value="1"/>
</dbReference>
<dbReference type="Proteomes" id="UP001501920">
    <property type="component" value="Chromosome 9"/>
</dbReference>
<dbReference type="InterPro" id="IPR006574">
    <property type="entry name" value="PRY"/>
</dbReference>
<dbReference type="Gene3D" id="3.30.160.60">
    <property type="entry name" value="Classic Zinc Finger"/>
    <property type="match status" value="1"/>
</dbReference>
<sequence>HDTYSREMAARNPLSEEELSCPVCCDIFRDPVLLSCSHSVCKTCLQTFWETKGSRECPICRRRSSKEHPPCNLVLKNVCEALLESRSQRSSAGSEGLCVLHNEKLKLFCLDDQQPVCLVCQTSKNHRNHKFCPVDEAVTEFKVGHVKYFEMLNTQAQHTETQIKEEFEKLHQFLRDEEAARIAALKEEEEQKGQMMRRKIEEMNGEISALSDTIRNIEKEMEAEDVLFLQSSVLRAQLTPKDPEKTSGALINVGKHLSNLKFRVWENMQEVLQYTPVTLDPNTAHPDLHLSDDLTAVENTKQSSSLPDNPERFDKWWCVLGSEGFNSGIHCWDVQVGDSDYWSLGVITESGPRKGISFLGSVWRLGYDKSNNEILILCPGQSVHSFTPKEKLQRVRVQLDWDRGKVTFTDLLTNTHLHTITHTFTERVLPFFSNYSVHPLRILPVKTSVTVEQHS</sequence>
<dbReference type="Gene3D" id="3.30.40.10">
    <property type="entry name" value="Zinc/RING finger domain, C3HC4 (zinc finger)"/>
    <property type="match status" value="1"/>
</dbReference>
<dbReference type="PROSITE" id="PS00518">
    <property type="entry name" value="ZF_RING_1"/>
    <property type="match status" value="1"/>
</dbReference>
<dbReference type="InterPro" id="IPR003877">
    <property type="entry name" value="SPRY_dom"/>
</dbReference>
<dbReference type="SMART" id="SM00184">
    <property type="entry name" value="RING"/>
    <property type="match status" value="1"/>
</dbReference>
<keyword evidence="5" id="KW-0175">Coiled coil</keyword>
<keyword evidence="2 4" id="KW-0863">Zinc-finger</keyword>
<dbReference type="InterPro" id="IPR017907">
    <property type="entry name" value="Znf_RING_CS"/>
</dbReference>
<dbReference type="InterPro" id="IPR027370">
    <property type="entry name" value="Znf-RING_euk"/>
</dbReference>
<feature type="coiled-coil region" evidence="5">
    <location>
        <begin position="186"/>
        <end position="220"/>
    </location>
</feature>
<dbReference type="Ensembl" id="ENSPNAT00000082079.1">
    <property type="protein sequence ID" value="ENSPNAP00000080734.1"/>
    <property type="gene ID" value="ENSPNAG00000030820.1"/>
</dbReference>
<dbReference type="GeneTree" id="ENSGT00970000193390"/>
<dbReference type="PROSITE" id="PS50089">
    <property type="entry name" value="ZF_RING_2"/>
    <property type="match status" value="1"/>
</dbReference>
<dbReference type="GO" id="GO:0008270">
    <property type="term" value="F:zinc ion binding"/>
    <property type="evidence" value="ECO:0007669"/>
    <property type="project" value="UniProtKB-KW"/>
</dbReference>
<evidence type="ECO:0000259" key="6">
    <source>
        <dbReference type="PROSITE" id="PS50089"/>
    </source>
</evidence>
<reference evidence="9" key="3">
    <citation type="submission" date="2025-09" db="UniProtKB">
        <authorList>
            <consortium name="Ensembl"/>
        </authorList>
    </citation>
    <scope>IDENTIFICATION</scope>
</reference>
<evidence type="ECO:0000256" key="1">
    <source>
        <dbReference type="ARBA" id="ARBA00022723"/>
    </source>
</evidence>
<feature type="domain" description="RING-type" evidence="6">
    <location>
        <begin position="21"/>
        <end position="61"/>
    </location>
</feature>
<dbReference type="SMART" id="SM00336">
    <property type="entry name" value="BBOX"/>
    <property type="match status" value="1"/>
</dbReference>
<evidence type="ECO:0000313" key="10">
    <source>
        <dbReference type="Proteomes" id="UP001501920"/>
    </source>
</evidence>
<dbReference type="InterPro" id="IPR050143">
    <property type="entry name" value="TRIM/RBCC"/>
</dbReference>
<dbReference type="Pfam" id="PF13765">
    <property type="entry name" value="PRY"/>
    <property type="match status" value="1"/>
</dbReference>
<evidence type="ECO:0000256" key="3">
    <source>
        <dbReference type="ARBA" id="ARBA00022833"/>
    </source>
</evidence>
<dbReference type="SMART" id="SM00589">
    <property type="entry name" value="PRY"/>
    <property type="match status" value="1"/>
</dbReference>
<dbReference type="CDD" id="cd22249">
    <property type="entry name" value="UDM1_RNF168_RNF169-like"/>
    <property type="match status" value="1"/>
</dbReference>
<dbReference type="PRINTS" id="PR01407">
    <property type="entry name" value="BUTYPHLNCDUF"/>
</dbReference>
<dbReference type="InterPro" id="IPR001870">
    <property type="entry name" value="B30.2/SPRY"/>
</dbReference>
<dbReference type="PROSITE" id="PS50188">
    <property type="entry name" value="B302_SPRY"/>
    <property type="match status" value="1"/>
</dbReference>
<reference evidence="9 10" key="1">
    <citation type="submission" date="2020-10" db="EMBL/GenBank/DDBJ databases">
        <title>Pygocentrus nattereri (red-bellied piranha) genome, fPygNat1, primary haplotype.</title>
        <authorList>
            <person name="Myers G."/>
            <person name="Meyer A."/>
            <person name="Karagic N."/>
            <person name="Pippel M."/>
            <person name="Winkler S."/>
            <person name="Tracey A."/>
            <person name="Wood J."/>
            <person name="Formenti G."/>
            <person name="Howe K."/>
            <person name="Fedrigo O."/>
            <person name="Jarvis E.D."/>
        </authorList>
    </citation>
    <scope>NUCLEOTIDE SEQUENCE [LARGE SCALE GENOMIC DNA]</scope>
</reference>
<keyword evidence="10" id="KW-1185">Reference proteome</keyword>
<feature type="domain" description="B30.2/SPRY" evidence="8">
    <location>
        <begin position="257"/>
        <end position="449"/>
    </location>
</feature>
<evidence type="ECO:0000256" key="4">
    <source>
        <dbReference type="PROSITE-ProRule" id="PRU00024"/>
    </source>
</evidence>
<dbReference type="Gene3D" id="2.60.120.920">
    <property type="match status" value="1"/>
</dbReference>
<dbReference type="SUPFAM" id="SSF57845">
    <property type="entry name" value="B-box zinc-binding domain"/>
    <property type="match status" value="1"/>
</dbReference>
<dbReference type="InterPro" id="IPR013083">
    <property type="entry name" value="Znf_RING/FYVE/PHD"/>
</dbReference>
<dbReference type="Pfam" id="PF00622">
    <property type="entry name" value="SPRY"/>
    <property type="match status" value="1"/>
</dbReference>
<evidence type="ECO:0000256" key="5">
    <source>
        <dbReference type="SAM" id="Coils"/>
    </source>
</evidence>
<dbReference type="Pfam" id="PF00643">
    <property type="entry name" value="zf-B_box"/>
    <property type="match status" value="1"/>
</dbReference>
<name>A0AAR2M168_PYGNA</name>
<dbReference type="SUPFAM" id="SSF49899">
    <property type="entry name" value="Concanavalin A-like lectins/glucanases"/>
    <property type="match status" value="1"/>
</dbReference>
<dbReference type="InterPro" id="IPR003879">
    <property type="entry name" value="Butyrophylin_SPRY"/>
</dbReference>
<dbReference type="InterPro" id="IPR013320">
    <property type="entry name" value="ConA-like_dom_sf"/>
</dbReference>
<evidence type="ECO:0000259" key="7">
    <source>
        <dbReference type="PROSITE" id="PS50119"/>
    </source>
</evidence>
<dbReference type="InterPro" id="IPR043136">
    <property type="entry name" value="B30.2/SPRY_sf"/>
</dbReference>
<evidence type="ECO:0000259" key="8">
    <source>
        <dbReference type="PROSITE" id="PS50188"/>
    </source>
</evidence>
<accession>A0AAR2M168</accession>
<evidence type="ECO:0000313" key="9">
    <source>
        <dbReference type="Ensembl" id="ENSPNAP00000080734.1"/>
    </source>
</evidence>
<evidence type="ECO:0000256" key="2">
    <source>
        <dbReference type="ARBA" id="ARBA00022771"/>
    </source>
</evidence>
<organism evidence="9 10">
    <name type="scientific">Pygocentrus nattereri</name>
    <name type="common">Red-bellied piranha</name>
    <dbReference type="NCBI Taxonomy" id="42514"/>
    <lineage>
        <taxon>Eukaryota</taxon>
        <taxon>Metazoa</taxon>
        <taxon>Chordata</taxon>
        <taxon>Craniata</taxon>
        <taxon>Vertebrata</taxon>
        <taxon>Euteleostomi</taxon>
        <taxon>Actinopterygii</taxon>
        <taxon>Neopterygii</taxon>
        <taxon>Teleostei</taxon>
        <taxon>Ostariophysi</taxon>
        <taxon>Characiformes</taxon>
        <taxon>Characoidei</taxon>
        <taxon>Pygocentrus</taxon>
    </lineage>
</organism>
<proteinExistence type="predicted"/>
<dbReference type="SUPFAM" id="SSF57850">
    <property type="entry name" value="RING/U-box"/>
    <property type="match status" value="1"/>
</dbReference>
<reference evidence="9" key="2">
    <citation type="submission" date="2025-08" db="UniProtKB">
        <authorList>
            <consortium name="Ensembl"/>
        </authorList>
    </citation>
    <scope>IDENTIFICATION</scope>
</reference>
<dbReference type="CDD" id="cd12893">
    <property type="entry name" value="SPRY_PRY_TRIM35"/>
    <property type="match status" value="1"/>
</dbReference>
<dbReference type="InterPro" id="IPR000315">
    <property type="entry name" value="Znf_B-box"/>
</dbReference>
<dbReference type="PROSITE" id="PS50119">
    <property type="entry name" value="ZF_BBOX"/>
    <property type="match status" value="1"/>
</dbReference>
<keyword evidence="3" id="KW-0862">Zinc</keyword>
<dbReference type="InterPro" id="IPR001841">
    <property type="entry name" value="Znf_RING"/>
</dbReference>